<reference evidence="4" key="1">
    <citation type="submission" date="2016-06" db="UniProtKB">
        <authorList>
            <consortium name="WormBaseParasite"/>
        </authorList>
    </citation>
    <scope>IDENTIFICATION</scope>
</reference>
<evidence type="ECO:0000256" key="1">
    <source>
        <dbReference type="SAM" id="MobiDB-lite"/>
    </source>
</evidence>
<dbReference type="WBParaSite" id="SCUD_0000341201-mRNA-1">
    <property type="protein sequence ID" value="SCUD_0000341201-mRNA-1"/>
    <property type="gene ID" value="SCUD_0000341201"/>
</dbReference>
<dbReference type="EMBL" id="UZAK01003854">
    <property type="protein sequence ID" value="VDO81710.1"/>
    <property type="molecule type" value="Genomic_DNA"/>
</dbReference>
<proteinExistence type="predicted"/>
<organism evidence="4">
    <name type="scientific">Schistosoma curassoni</name>
    <dbReference type="NCBI Taxonomy" id="6186"/>
    <lineage>
        <taxon>Eukaryota</taxon>
        <taxon>Metazoa</taxon>
        <taxon>Spiralia</taxon>
        <taxon>Lophotrochozoa</taxon>
        <taxon>Platyhelminthes</taxon>
        <taxon>Trematoda</taxon>
        <taxon>Digenea</taxon>
        <taxon>Strigeidida</taxon>
        <taxon>Schistosomatoidea</taxon>
        <taxon>Schistosomatidae</taxon>
        <taxon>Schistosoma</taxon>
    </lineage>
</organism>
<feature type="compositionally biased region" description="Polar residues" evidence="1">
    <location>
        <begin position="1"/>
        <end position="42"/>
    </location>
</feature>
<sequence length="160" mass="18663">NHNQESTSIYKSLSTQDNQHPFTEYHQQQSSMGENKPTSSWNPERKRQRGRPKDTKRREIEADTERMNNKRKELERLIQDRVGWRMLVSGLCSFTRSNRCSKDCNKYPTVVEIRPSGGPACESLFTVLRHVTDDQIGMKACGKSPHIFQSEWPNFSVYIK</sequence>
<evidence type="ECO:0000313" key="2">
    <source>
        <dbReference type="EMBL" id="VDO81710.1"/>
    </source>
</evidence>
<gene>
    <name evidence="2" type="ORF">SCUD_LOCUS3413</name>
</gene>
<accession>A0A183JL31</accession>
<dbReference type="AlphaFoldDB" id="A0A183JL31"/>
<keyword evidence="3" id="KW-1185">Reference proteome</keyword>
<evidence type="ECO:0000313" key="4">
    <source>
        <dbReference type="WBParaSite" id="SCUD_0000341201-mRNA-1"/>
    </source>
</evidence>
<protein>
    <submittedName>
        <fullName evidence="4">Glycoprotein</fullName>
    </submittedName>
</protein>
<feature type="region of interest" description="Disordered" evidence="1">
    <location>
        <begin position="1"/>
        <end position="67"/>
    </location>
</feature>
<name>A0A183JL31_9TREM</name>
<evidence type="ECO:0000313" key="3">
    <source>
        <dbReference type="Proteomes" id="UP000279833"/>
    </source>
</evidence>
<reference evidence="2 3" key="2">
    <citation type="submission" date="2018-11" db="EMBL/GenBank/DDBJ databases">
        <authorList>
            <consortium name="Pathogen Informatics"/>
        </authorList>
    </citation>
    <scope>NUCLEOTIDE SEQUENCE [LARGE SCALE GENOMIC DNA]</scope>
    <source>
        <strain evidence="2">Dakar</strain>
        <strain evidence="3">Dakar, Senegal</strain>
    </source>
</reference>
<dbReference type="Proteomes" id="UP000279833">
    <property type="component" value="Unassembled WGS sequence"/>
</dbReference>
<feature type="compositionally biased region" description="Basic and acidic residues" evidence="1">
    <location>
        <begin position="51"/>
        <end position="67"/>
    </location>
</feature>